<reference evidence="3" key="1">
    <citation type="journal article" date="2019" name="Int. J. Syst. Evol. Microbiol.">
        <title>The Global Catalogue of Microorganisms (GCM) 10K type strain sequencing project: providing services to taxonomists for standard genome sequencing and annotation.</title>
        <authorList>
            <consortium name="The Broad Institute Genomics Platform"/>
            <consortium name="The Broad Institute Genome Sequencing Center for Infectious Disease"/>
            <person name="Wu L."/>
            <person name="Ma J."/>
        </authorList>
    </citation>
    <scope>NUCLEOTIDE SEQUENCE [LARGE SCALE GENOMIC DNA]</scope>
    <source>
        <strain evidence="3">CCUG 49018</strain>
    </source>
</reference>
<dbReference type="RefSeq" id="WP_013676344.1">
    <property type="nucleotide sequence ID" value="NZ_BAABKS010000017.1"/>
</dbReference>
<dbReference type="EMBL" id="JBHTMB010000012">
    <property type="protein sequence ID" value="MFD1232045.1"/>
    <property type="molecule type" value="Genomic_DNA"/>
</dbReference>
<comment type="caution">
    <text evidence="2">The sequence shown here is derived from an EMBL/GenBank/DDBJ whole genome shotgun (WGS) entry which is preliminary data.</text>
</comment>
<keyword evidence="1" id="KW-1133">Transmembrane helix</keyword>
<proteinExistence type="predicted"/>
<dbReference type="InterPro" id="IPR009200">
    <property type="entry name" value="DUF1269_membrane"/>
</dbReference>
<evidence type="ECO:0000313" key="2">
    <source>
        <dbReference type="EMBL" id="MFD1232045.1"/>
    </source>
</evidence>
<evidence type="ECO:0000313" key="3">
    <source>
        <dbReference type="Proteomes" id="UP001597182"/>
    </source>
</evidence>
<dbReference type="Pfam" id="PF06897">
    <property type="entry name" value="DUF1269"/>
    <property type="match status" value="1"/>
</dbReference>
<keyword evidence="3" id="KW-1185">Reference proteome</keyword>
<evidence type="ECO:0000256" key="1">
    <source>
        <dbReference type="SAM" id="Phobius"/>
    </source>
</evidence>
<feature type="transmembrane region" description="Helical" evidence="1">
    <location>
        <begin position="55"/>
        <end position="77"/>
    </location>
</feature>
<organism evidence="2 3">
    <name type="scientific">Pseudonocardia benzenivorans</name>
    <dbReference type="NCBI Taxonomy" id="228005"/>
    <lineage>
        <taxon>Bacteria</taxon>
        <taxon>Bacillati</taxon>
        <taxon>Actinomycetota</taxon>
        <taxon>Actinomycetes</taxon>
        <taxon>Pseudonocardiales</taxon>
        <taxon>Pseudonocardiaceae</taxon>
        <taxon>Pseudonocardia</taxon>
    </lineage>
</organism>
<protein>
    <submittedName>
        <fullName evidence="2">DUF1269 domain-containing protein</fullName>
    </submittedName>
</protein>
<name>A0ABW3VBG3_9PSEU</name>
<keyword evidence="1" id="KW-0812">Transmembrane</keyword>
<keyword evidence="1" id="KW-0472">Membrane</keyword>
<sequence>MATLTVWKFDTAGGARGALSVLERLQKEELIQIVDAAVVTWPEGRRKPKTEQLRNLTGAGALGGSFWGLLFGLLFFIPLLGMAIGAAMGALSGSLADVGIDDGFIKRVRDEITEGTSALFVMSDNAVADRVLGEFRGSGAHLVSTNLSAEQEARLREVFEEPAEEANEEASTKA</sequence>
<accession>A0ABW3VBG3</accession>
<gene>
    <name evidence="2" type="ORF">ACFQ34_01995</name>
</gene>
<dbReference type="Proteomes" id="UP001597182">
    <property type="component" value="Unassembled WGS sequence"/>
</dbReference>